<dbReference type="VEuPathDB" id="FungiDB:MAPG_02377"/>
<reference evidence="2" key="4">
    <citation type="journal article" date="2015" name="G3 (Bethesda)">
        <title>Genome sequences of three phytopathogenic species of the Magnaporthaceae family of fungi.</title>
        <authorList>
            <person name="Okagaki L.H."/>
            <person name="Nunes C.C."/>
            <person name="Sailsbery J."/>
            <person name="Clay B."/>
            <person name="Brown D."/>
            <person name="John T."/>
            <person name="Oh Y."/>
            <person name="Young N."/>
            <person name="Fitzgerald M."/>
            <person name="Haas B.J."/>
            <person name="Zeng Q."/>
            <person name="Young S."/>
            <person name="Adiconis X."/>
            <person name="Fan L."/>
            <person name="Levin J.Z."/>
            <person name="Mitchell T.K."/>
            <person name="Okubara P.A."/>
            <person name="Farman M.L."/>
            <person name="Kohn L.M."/>
            <person name="Birren B."/>
            <person name="Ma L.-J."/>
            <person name="Dean R.A."/>
        </authorList>
    </citation>
    <scope>NUCLEOTIDE SEQUENCE</scope>
    <source>
        <strain evidence="2">ATCC 64411 / 73-15</strain>
    </source>
</reference>
<reference evidence="3" key="1">
    <citation type="submission" date="2010-05" db="EMBL/GenBank/DDBJ databases">
        <title>The genome sequence of Magnaporthe poae strain ATCC 64411.</title>
        <authorList>
            <person name="Ma L.-J."/>
            <person name="Dead R."/>
            <person name="Young S."/>
            <person name="Zeng Q."/>
            <person name="Koehrsen M."/>
            <person name="Alvarado L."/>
            <person name="Berlin A."/>
            <person name="Chapman S.B."/>
            <person name="Chen Z."/>
            <person name="Freedman E."/>
            <person name="Gellesch M."/>
            <person name="Goldberg J."/>
            <person name="Griggs A."/>
            <person name="Gujja S."/>
            <person name="Heilman E.R."/>
            <person name="Heiman D."/>
            <person name="Hepburn T."/>
            <person name="Howarth C."/>
            <person name="Jen D."/>
            <person name="Larson L."/>
            <person name="Mehta T."/>
            <person name="Neiman D."/>
            <person name="Pearson M."/>
            <person name="Roberts A."/>
            <person name="Saif S."/>
            <person name="Shea T."/>
            <person name="Shenoy N."/>
            <person name="Sisk P."/>
            <person name="Stolte C."/>
            <person name="Sykes S."/>
            <person name="Walk T."/>
            <person name="White J."/>
            <person name="Yandava C."/>
            <person name="Haas B."/>
            <person name="Nusbaum C."/>
            <person name="Birren B."/>
        </authorList>
    </citation>
    <scope>NUCLEOTIDE SEQUENCE [LARGE SCALE GENOMIC DNA]</scope>
    <source>
        <strain evidence="3">ATCC 64411 / 73-15</strain>
    </source>
</reference>
<keyword evidence="3" id="KW-1185">Reference proteome</keyword>
<reference evidence="2" key="5">
    <citation type="submission" date="2015-06" db="UniProtKB">
        <authorList>
            <consortium name="EnsemblFungi"/>
        </authorList>
    </citation>
    <scope>IDENTIFICATION</scope>
    <source>
        <strain evidence="2">ATCC 64411</strain>
    </source>
</reference>
<dbReference type="STRING" id="644358.A0A0C4DR73"/>
<proteinExistence type="predicted"/>
<dbReference type="EMBL" id="ADBL01000595">
    <property type="status" value="NOT_ANNOTATED_CDS"/>
    <property type="molecule type" value="Genomic_DNA"/>
</dbReference>
<dbReference type="Proteomes" id="UP000011715">
    <property type="component" value="Unassembled WGS sequence"/>
</dbReference>
<evidence type="ECO:0000313" key="3">
    <source>
        <dbReference type="Proteomes" id="UP000011715"/>
    </source>
</evidence>
<dbReference type="OrthoDB" id="3537229at2759"/>
<name>A0A0C4DR73_MAGP6</name>
<evidence type="ECO:0000313" key="2">
    <source>
        <dbReference type="EnsemblFungi" id="MAPG_02377T0"/>
    </source>
</evidence>
<dbReference type="AlphaFoldDB" id="A0A0C4DR73"/>
<dbReference type="EnsemblFungi" id="MAPG_02377T0">
    <property type="protein sequence ID" value="MAPG_02377T0"/>
    <property type="gene ID" value="MAPG_02377"/>
</dbReference>
<reference evidence="1" key="2">
    <citation type="submission" date="2010-05" db="EMBL/GenBank/DDBJ databases">
        <title>The Genome Sequence of Magnaporthe poae strain ATCC 64411.</title>
        <authorList>
            <consortium name="The Broad Institute Genome Sequencing Platform"/>
            <consortium name="Broad Institute Genome Sequencing Center for Infectious Disease"/>
            <person name="Ma L.-J."/>
            <person name="Dead R."/>
            <person name="Young S."/>
            <person name="Zeng Q."/>
            <person name="Koehrsen M."/>
            <person name="Alvarado L."/>
            <person name="Berlin A."/>
            <person name="Chapman S.B."/>
            <person name="Chen Z."/>
            <person name="Freedman E."/>
            <person name="Gellesch M."/>
            <person name="Goldberg J."/>
            <person name="Griggs A."/>
            <person name="Gujja S."/>
            <person name="Heilman E.R."/>
            <person name="Heiman D."/>
            <person name="Hepburn T."/>
            <person name="Howarth C."/>
            <person name="Jen D."/>
            <person name="Larson L."/>
            <person name="Mehta T."/>
            <person name="Neiman D."/>
            <person name="Pearson M."/>
            <person name="Roberts A."/>
            <person name="Saif S."/>
            <person name="Shea T."/>
            <person name="Shenoy N."/>
            <person name="Sisk P."/>
            <person name="Stolte C."/>
            <person name="Sykes S."/>
            <person name="Walk T."/>
            <person name="White J."/>
            <person name="Yandava C."/>
            <person name="Haas B."/>
            <person name="Nusbaum C."/>
            <person name="Birren B."/>
        </authorList>
    </citation>
    <scope>NUCLEOTIDE SEQUENCE</scope>
    <source>
        <strain evidence="1">ATCC 64411</strain>
    </source>
</reference>
<sequence length="123" mass="14246">MRTTSDIIGSEYHYNFPNNKIEQERENLKHTVDKLLCGMLYYDPIGDSPQRILHVRTSTRIWAIESQEFWSKPLVTFEMQESIHYPYSSDETTTPAKDHPFAQLLRLTDSSLGAMGINFIHPG</sequence>
<reference evidence="1" key="3">
    <citation type="submission" date="2011-03" db="EMBL/GenBank/DDBJ databases">
        <title>Annotation of Magnaporthe poae ATCC 64411.</title>
        <authorList>
            <person name="Ma L.-J."/>
            <person name="Dead R."/>
            <person name="Young S.K."/>
            <person name="Zeng Q."/>
            <person name="Gargeya S."/>
            <person name="Fitzgerald M."/>
            <person name="Haas B."/>
            <person name="Abouelleil A."/>
            <person name="Alvarado L."/>
            <person name="Arachchi H.M."/>
            <person name="Berlin A."/>
            <person name="Brown A."/>
            <person name="Chapman S.B."/>
            <person name="Chen Z."/>
            <person name="Dunbar C."/>
            <person name="Freedman E."/>
            <person name="Gearin G."/>
            <person name="Gellesch M."/>
            <person name="Goldberg J."/>
            <person name="Griggs A."/>
            <person name="Gujja S."/>
            <person name="Heiman D."/>
            <person name="Howarth C."/>
            <person name="Larson L."/>
            <person name="Lui A."/>
            <person name="MacDonald P.J.P."/>
            <person name="Mehta T."/>
            <person name="Montmayeur A."/>
            <person name="Murphy C."/>
            <person name="Neiman D."/>
            <person name="Pearson M."/>
            <person name="Priest M."/>
            <person name="Roberts A."/>
            <person name="Saif S."/>
            <person name="Shea T."/>
            <person name="Shenoy N."/>
            <person name="Sisk P."/>
            <person name="Stolte C."/>
            <person name="Sykes S."/>
            <person name="Yandava C."/>
            <person name="Wortman J."/>
            <person name="Nusbaum C."/>
            <person name="Birren B."/>
        </authorList>
    </citation>
    <scope>NUCLEOTIDE SEQUENCE</scope>
    <source>
        <strain evidence="1">ATCC 64411</strain>
    </source>
</reference>
<evidence type="ECO:0000313" key="1">
    <source>
        <dbReference type="EMBL" id="KLU83313.1"/>
    </source>
</evidence>
<gene>
    <name evidence="1" type="ORF">MAPG_02377</name>
</gene>
<accession>A0A0C4DR73</accession>
<protein>
    <submittedName>
        <fullName evidence="1 2">Uncharacterized protein</fullName>
    </submittedName>
</protein>
<dbReference type="EMBL" id="GL876967">
    <property type="protein sequence ID" value="KLU83313.1"/>
    <property type="molecule type" value="Genomic_DNA"/>
</dbReference>
<organism evidence="2 3">
    <name type="scientific">Magnaporthiopsis poae (strain ATCC 64411 / 73-15)</name>
    <name type="common">Kentucky bluegrass fungus</name>
    <name type="synonym">Magnaporthe poae</name>
    <dbReference type="NCBI Taxonomy" id="644358"/>
    <lineage>
        <taxon>Eukaryota</taxon>
        <taxon>Fungi</taxon>
        <taxon>Dikarya</taxon>
        <taxon>Ascomycota</taxon>
        <taxon>Pezizomycotina</taxon>
        <taxon>Sordariomycetes</taxon>
        <taxon>Sordariomycetidae</taxon>
        <taxon>Magnaporthales</taxon>
        <taxon>Magnaporthaceae</taxon>
        <taxon>Magnaporthiopsis</taxon>
    </lineage>
</organism>